<sequence>MPRSSAGSSAWVTAMWPNRLTSNTRRHSAIGRASTGAFTWTPALLTSACSARIVGDAGGERLHLLGLGDVEDDRLDAGRSDGVGVTVASHTGQGVESLASQFAGG</sequence>
<name>A0A7X5X1P6_STRMQ</name>
<comment type="caution">
    <text evidence="1">The sequence shown here is derived from an EMBL/GenBank/DDBJ whole genome shotgun (WGS) entry which is preliminary data.</text>
</comment>
<dbReference type="EMBL" id="JAALLH010000001">
    <property type="protein sequence ID" value="NIY63896.1"/>
    <property type="molecule type" value="Genomic_DNA"/>
</dbReference>
<gene>
    <name evidence="1" type="ORF">SMALB_1841</name>
</gene>
<proteinExistence type="predicted"/>
<accession>A0A7X5X1P6</accession>
<evidence type="ECO:0000313" key="2">
    <source>
        <dbReference type="Proteomes" id="UP000536624"/>
    </source>
</evidence>
<reference evidence="1 2" key="1">
    <citation type="submission" date="2020-02" db="EMBL/GenBank/DDBJ databases">
        <title>Streptomyces malaysiensis DSM14702 (JHCC583434, PFL_A843) Genome sequencing and assembly.</title>
        <authorList>
            <person name="Samborskyy M."/>
        </authorList>
    </citation>
    <scope>NUCLEOTIDE SEQUENCE [LARGE SCALE GENOMIC DNA]</scope>
    <source>
        <strain evidence="1 2">DSM 14702</strain>
    </source>
</reference>
<dbReference type="AlphaFoldDB" id="A0A7X5X1P6"/>
<protein>
    <submittedName>
        <fullName evidence="1">Fructose-bisphosphate aldolase class II</fullName>
    </submittedName>
</protein>
<dbReference type="Proteomes" id="UP000536624">
    <property type="component" value="Unassembled WGS sequence"/>
</dbReference>
<evidence type="ECO:0000313" key="1">
    <source>
        <dbReference type="EMBL" id="NIY63896.1"/>
    </source>
</evidence>
<organism evidence="1 2">
    <name type="scientific">Streptomyces malaysiensis</name>
    <dbReference type="NCBI Taxonomy" id="92644"/>
    <lineage>
        <taxon>Bacteria</taxon>
        <taxon>Bacillati</taxon>
        <taxon>Actinomycetota</taxon>
        <taxon>Actinomycetes</taxon>
        <taxon>Kitasatosporales</taxon>
        <taxon>Streptomycetaceae</taxon>
        <taxon>Streptomyces</taxon>
        <taxon>Streptomyces violaceusniger group</taxon>
    </lineage>
</organism>